<dbReference type="InterPro" id="IPR004960">
    <property type="entry name" value="LipA_acyltrans"/>
</dbReference>
<dbReference type="EMBL" id="MUHY01000003">
    <property type="protein sequence ID" value="PSB91636.1"/>
    <property type="molecule type" value="Genomic_DNA"/>
</dbReference>
<keyword evidence="9" id="KW-1185">Reference proteome</keyword>
<evidence type="ECO:0000256" key="7">
    <source>
        <dbReference type="SAM" id="Phobius"/>
    </source>
</evidence>
<comment type="caution">
    <text evidence="8">The sequence shown here is derived from an EMBL/GenBank/DDBJ whole genome shotgun (WGS) entry which is preliminary data.</text>
</comment>
<dbReference type="Pfam" id="PF03279">
    <property type="entry name" value="Lip_A_acyltrans"/>
    <property type="match status" value="1"/>
</dbReference>
<comment type="subcellular location">
    <subcellularLocation>
        <location evidence="1">Cell inner membrane</location>
    </subcellularLocation>
</comment>
<keyword evidence="7" id="KW-1133">Transmembrane helix</keyword>
<keyword evidence="7" id="KW-0812">Transmembrane</keyword>
<accession>A0ABX5FEB4</accession>
<keyword evidence="3" id="KW-0997">Cell inner membrane</keyword>
<keyword evidence="5 7" id="KW-0472">Membrane</keyword>
<dbReference type="RefSeq" id="WP_106182991.1">
    <property type="nucleotide sequence ID" value="NZ_MUHY01000003.1"/>
</dbReference>
<dbReference type="Proteomes" id="UP000242660">
    <property type="component" value="Unassembled WGS sequence"/>
</dbReference>
<reference evidence="8 9" key="1">
    <citation type="journal article" date="2017" name="Front. Microbiol.">
        <title>Genome of Ca. Pandoraea novymonadis, an Endosymbiotic Bacterium of the Trypanosomatid Novymonas esmeraldas.</title>
        <authorList>
            <person name="Kostygov A.Y."/>
            <person name="Butenko A."/>
            <person name="Nenarokova A."/>
            <person name="Tashyreva D."/>
            <person name="Flegontov P."/>
            <person name="Lukes J."/>
            <person name="Yurchenko V."/>
        </authorList>
    </citation>
    <scope>NUCLEOTIDE SEQUENCE [LARGE SCALE GENOMIC DNA]</scope>
    <source>
        <strain evidence="8 9">E262</strain>
    </source>
</reference>
<evidence type="ECO:0000256" key="1">
    <source>
        <dbReference type="ARBA" id="ARBA00004533"/>
    </source>
</evidence>
<sequence length="295" mass="33854">MPTKKTIVHYCMYFLRGLNLLPYSWIARFGVGLGYLLYIIPSQRRRVVHANLRLCFPDWDEATRERVACAAFVHAIRSYVERSVQWFASANKLTRLIEVDSVVDLSDPNLPPTIFLGFHFVAIEAGSLFLNYSLKRPCVSLYTPMSNVACDITAKRQRARFDAEMIPRADSARDVLRALKKRKPVMLAADMDYGVRNSTFVSFFGVQTCTLTAISRLAKAGRAQVVPFITEVLSGYRGYRIKIFPAWTNYPTGDATADARFMMIFLEQQILKMPEQYYWMHRRFKTRPAGEPGVY</sequence>
<gene>
    <name evidence="8" type="primary">lpxL</name>
    <name evidence="8" type="ORF">BZL35_00853</name>
</gene>
<name>A0ABX5FEB4_9BURK</name>
<protein>
    <submittedName>
        <fullName evidence="8">Lipid A biosynthesis lauroyltransferase</fullName>
    </submittedName>
</protein>
<keyword evidence="2" id="KW-1003">Cell membrane</keyword>
<evidence type="ECO:0000256" key="3">
    <source>
        <dbReference type="ARBA" id="ARBA00022519"/>
    </source>
</evidence>
<evidence type="ECO:0000313" key="8">
    <source>
        <dbReference type="EMBL" id="PSB91636.1"/>
    </source>
</evidence>
<dbReference type="CDD" id="cd07984">
    <property type="entry name" value="LPLAT_LABLAT-like"/>
    <property type="match status" value="1"/>
</dbReference>
<dbReference type="PANTHER" id="PTHR30606:SF9">
    <property type="entry name" value="LIPID A BIOSYNTHESIS LAUROYLTRANSFERASE"/>
    <property type="match status" value="1"/>
</dbReference>
<proteinExistence type="predicted"/>
<dbReference type="NCBIfam" id="NF005399">
    <property type="entry name" value="PRK06946.1"/>
    <property type="match status" value="1"/>
</dbReference>
<evidence type="ECO:0000256" key="4">
    <source>
        <dbReference type="ARBA" id="ARBA00022679"/>
    </source>
</evidence>
<feature type="transmembrane region" description="Helical" evidence="7">
    <location>
        <begin position="20"/>
        <end position="40"/>
    </location>
</feature>
<dbReference type="PANTHER" id="PTHR30606">
    <property type="entry name" value="LIPID A BIOSYNTHESIS LAUROYL ACYLTRANSFERASE"/>
    <property type="match status" value="1"/>
</dbReference>
<evidence type="ECO:0000313" key="9">
    <source>
        <dbReference type="Proteomes" id="UP000242660"/>
    </source>
</evidence>
<evidence type="ECO:0000256" key="6">
    <source>
        <dbReference type="ARBA" id="ARBA00023315"/>
    </source>
</evidence>
<organism evidence="8 9">
    <name type="scientific">Candidatus Pandoraea novymonadis</name>
    <dbReference type="NCBI Taxonomy" id="1808959"/>
    <lineage>
        <taxon>Bacteria</taxon>
        <taxon>Pseudomonadati</taxon>
        <taxon>Pseudomonadota</taxon>
        <taxon>Betaproteobacteria</taxon>
        <taxon>Burkholderiales</taxon>
        <taxon>Burkholderiaceae</taxon>
        <taxon>Pandoraea</taxon>
    </lineage>
</organism>
<evidence type="ECO:0000256" key="2">
    <source>
        <dbReference type="ARBA" id="ARBA00022475"/>
    </source>
</evidence>
<keyword evidence="6" id="KW-0012">Acyltransferase</keyword>
<dbReference type="PIRSF" id="PIRSF026649">
    <property type="entry name" value="MsbB"/>
    <property type="match status" value="1"/>
</dbReference>
<keyword evidence="4" id="KW-0808">Transferase</keyword>
<evidence type="ECO:0000256" key="5">
    <source>
        <dbReference type="ARBA" id="ARBA00023136"/>
    </source>
</evidence>